<organism evidence="1 2">
    <name type="scientific">Clunio marinus</name>
    <dbReference type="NCBI Taxonomy" id="568069"/>
    <lineage>
        <taxon>Eukaryota</taxon>
        <taxon>Metazoa</taxon>
        <taxon>Ecdysozoa</taxon>
        <taxon>Arthropoda</taxon>
        <taxon>Hexapoda</taxon>
        <taxon>Insecta</taxon>
        <taxon>Pterygota</taxon>
        <taxon>Neoptera</taxon>
        <taxon>Endopterygota</taxon>
        <taxon>Diptera</taxon>
        <taxon>Nematocera</taxon>
        <taxon>Chironomoidea</taxon>
        <taxon>Chironomidae</taxon>
        <taxon>Clunio</taxon>
    </lineage>
</organism>
<name>A0A1J1HRP5_9DIPT</name>
<sequence>MHQALKIMSTLDTLNIRNLWNSDNGWIQLEIQLSVVTHPFIHDFVIALMGNKQKTDFNFRSRSEKFKRDERVWEINQISINSYLSFRIEPKKYKSACGNGNEYHNNNP</sequence>
<accession>A0A1J1HRP5</accession>
<evidence type="ECO:0000313" key="1">
    <source>
        <dbReference type="EMBL" id="CRK90651.1"/>
    </source>
</evidence>
<dbReference type="Proteomes" id="UP000183832">
    <property type="component" value="Unassembled WGS sequence"/>
</dbReference>
<reference evidence="1 2" key="1">
    <citation type="submission" date="2015-04" db="EMBL/GenBank/DDBJ databases">
        <authorList>
            <person name="Syromyatnikov M.Y."/>
            <person name="Popov V.N."/>
        </authorList>
    </citation>
    <scope>NUCLEOTIDE SEQUENCE [LARGE SCALE GENOMIC DNA]</scope>
</reference>
<evidence type="ECO:0000313" key="2">
    <source>
        <dbReference type="Proteomes" id="UP000183832"/>
    </source>
</evidence>
<gene>
    <name evidence="1" type="ORF">CLUMA_CG004352</name>
</gene>
<protein>
    <submittedName>
        <fullName evidence="1">CLUMA_CG004352, isoform A</fullName>
    </submittedName>
</protein>
<proteinExistence type="predicted"/>
<keyword evidence="2" id="KW-1185">Reference proteome</keyword>
<dbReference type="AlphaFoldDB" id="A0A1J1HRP5"/>
<dbReference type="EMBL" id="CVRI01000020">
    <property type="protein sequence ID" value="CRK90651.1"/>
    <property type="molecule type" value="Genomic_DNA"/>
</dbReference>